<keyword evidence="2" id="KW-1185">Reference proteome</keyword>
<accession>A0A232EYV9</accession>
<dbReference type="AlphaFoldDB" id="A0A232EYV9"/>
<proteinExistence type="predicted"/>
<comment type="caution">
    <text evidence="1">The sequence shown here is derived from an EMBL/GenBank/DDBJ whole genome shotgun (WGS) entry which is preliminary data.</text>
</comment>
<dbReference type="EMBL" id="NNAY01001558">
    <property type="protein sequence ID" value="OXU23604.1"/>
    <property type="molecule type" value="Genomic_DNA"/>
</dbReference>
<dbReference type="Proteomes" id="UP000215335">
    <property type="component" value="Unassembled WGS sequence"/>
</dbReference>
<reference evidence="1 2" key="1">
    <citation type="journal article" date="2017" name="Curr. Biol.">
        <title>The Evolution of Venom by Co-option of Single-Copy Genes.</title>
        <authorList>
            <person name="Martinson E.O."/>
            <person name="Mrinalini"/>
            <person name="Kelkar Y.D."/>
            <person name="Chang C.H."/>
            <person name="Werren J.H."/>
        </authorList>
    </citation>
    <scope>NUCLEOTIDE SEQUENCE [LARGE SCALE GENOMIC DNA]</scope>
    <source>
        <strain evidence="1 2">Alberta</strain>
        <tissue evidence="1">Whole body</tissue>
    </source>
</reference>
<name>A0A232EYV9_9HYME</name>
<organism evidence="1 2">
    <name type="scientific">Trichomalopsis sarcophagae</name>
    <dbReference type="NCBI Taxonomy" id="543379"/>
    <lineage>
        <taxon>Eukaryota</taxon>
        <taxon>Metazoa</taxon>
        <taxon>Ecdysozoa</taxon>
        <taxon>Arthropoda</taxon>
        <taxon>Hexapoda</taxon>
        <taxon>Insecta</taxon>
        <taxon>Pterygota</taxon>
        <taxon>Neoptera</taxon>
        <taxon>Endopterygota</taxon>
        <taxon>Hymenoptera</taxon>
        <taxon>Apocrita</taxon>
        <taxon>Proctotrupomorpha</taxon>
        <taxon>Chalcidoidea</taxon>
        <taxon>Pteromalidae</taxon>
        <taxon>Pteromalinae</taxon>
        <taxon>Trichomalopsis</taxon>
    </lineage>
</organism>
<protein>
    <submittedName>
        <fullName evidence="1">Uncharacterized protein</fullName>
    </submittedName>
</protein>
<evidence type="ECO:0000313" key="2">
    <source>
        <dbReference type="Proteomes" id="UP000215335"/>
    </source>
</evidence>
<gene>
    <name evidence="1" type="ORF">TSAR_006843</name>
</gene>
<evidence type="ECO:0000313" key="1">
    <source>
        <dbReference type="EMBL" id="OXU23604.1"/>
    </source>
</evidence>
<sequence length="118" mass="13578">MPLLYCVESIVWANMRRAYVFCDLKLKEIIMKNGELEIVGAREREPAPKLRSEPSSNIYESLHFYFPLLPRQLSSRATTTLCCHTTPLHHDCTYSIERSSILIDDTPGPCFGTLLLFR</sequence>